<dbReference type="AlphaFoldDB" id="A0A7S1IX04"/>
<dbReference type="EMBL" id="HBGA01097908">
    <property type="protein sequence ID" value="CAD9025419.1"/>
    <property type="molecule type" value="Transcribed_RNA"/>
</dbReference>
<proteinExistence type="predicted"/>
<reference evidence="2" key="1">
    <citation type="submission" date="2021-01" db="EMBL/GenBank/DDBJ databases">
        <authorList>
            <person name="Corre E."/>
            <person name="Pelletier E."/>
            <person name="Niang G."/>
            <person name="Scheremetjew M."/>
            <person name="Finn R."/>
            <person name="Kale V."/>
            <person name="Holt S."/>
            <person name="Cochrane G."/>
            <person name="Meng A."/>
            <person name="Brown T."/>
            <person name="Cohen L."/>
        </authorList>
    </citation>
    <scope>NUCLEOTIDE SEQUENCE</scope>
    <source>
        <strain evidence="2">NIES-381</strain>
    </source>
</reference>
<feature type="compositionally biased region" description="Polar residues" evidence="1">
    <location>
        <begin position="395"/>
        <end position="414"/>
    </location>
</feature>
<sequence length="414" mass="45618">MATATCRGIKLRPALEQRWREDAERRYERQFWAKWVNDDSARALRSANRQQPSATDGVAEVSLLLQGEYFPKRTGWPAKRKPVQRDMIKHNKENAGKKRTPHKTWEPVLRERQRNASHLEGSSDMKQDETRYDVPFKATSEHRRQLQLSNHRKKAYLDGGSLDDPNTVSNSLCHVEGGGGFNTTSRVMFSPDPAAVPREAFYEAAAASMPKSKAPAEVAANEKPDRPSTPAGAPPRPASAAESMMSSIAASMDRSMGSSCRTPKSRPLSAAIEHARQQKKALHSSQPAAAADLAVEDIEVEEATDSKEVGTSGSAHRHVAMQKKADKKPMAMAPKPTRRALRAASAQARPVTEEIKHKMRPGPQNYLSTFYQAGGIKVAEHSERLGPHVAKPAPSTDQRSPIYYNPSSAQTGYV</sequence>
<name>A0A7S1IX04_9EUGL</name>
<feature type="region of interest" description="Disordered" evidence="1">
    <location>
        <begin position="209"/>
        <end position="244"/>
    </location>
</feature>
<feature type="region of interest" description="Disordered" evidence="1">
    <location>
        <begin position="382"/>
        <end position="414"/>
    </location>
</feature>
<feature type="region of interest" description="Disordered" evidence="1">
    <location>
        <begin position="302"/>
        <end position="367"/>
    </location>
</feature>
<protein>
    <submittedName>
        <fullName evidence="2">Uncharacterized protein</fullName>
    </submittedName>
</protein>
<evidence type="ECO:0000313" key="2">
    <source>
        <dbReference type="EMBL" id="CAD9025419.1"/>
    </source>
</evidence>
<evidence type="ECO:0000256" key="1">
    <source>
        <dbReference type="SAM" id="MobiDB-lite"/>
    </source>
</evidence>
<organism evidence="2">
    <name type="scientific">Eutreptiella gymnastica</name>
    <dbReference type="NCBI Taxonomy" id="73025"/>
    <lineage>
        <taxon>Eukaryota</taxon>
        <taxon>Discoba</taxon>
        <taxon>Euglenozoa</taxon>
        <taxon>Euglenida</taxon>
        <taxon>Spirocuta</taxon>
        <taxon>Euglenophyceae</taxon>
        <taxon>Eutreptiales</taxon>
        <taxon>Eutreptiaceae</taxon>
        <taxon>Eutreptiella</taxon>
    </lineage>
</organism>
<accession>A0A7S1IX04</accession>
<gene>
    <name evidence="2" type="ORF">EGYM00392_LOCUS36547</name>
</gene>